<feature type="compositionally biased region" description="Low complexity" evidence="7">
    <location>
        <begin position="1002"/>
        <end position="1018"/>
    </location>
</feature>
<name>A0A022RWF6_ERYGU</name>
<keyword evidence="6 8" id="KW-0472">Membrane</keyword>
<feature type="compositionally biased region" description="Basic residues" evidence="7">
    <location>
        <begin position="982"/>
        <end position="991"/>
    </location>
</feature>
<organism evidence="13 14">
    <name type="scientific">Erythranthe guttata</name>
    <name type="common">Yellow monkey flower</name>
    <name type="synonym">Mimulus guttatus</name>
    <dbReference type="NCBI Taxonomy" id="4155"/>
    <lineage>
        <taxon>Eukaryota</taxon>
        <taxon>Viridiplantae</taxon>
        <taxon>Streptophyta</taxon>
        <taxon>Embryophyta</taxon>
        <taxon>Tracheophyta</taxon>
        <taxon>Spermatophyta</taxon>
        <taxon>Magnoliopsida</taxon>
        <taxon>eudicotyledons</taxon>
        <taxon>Gunneridae</taxon>
        <taxon>Pentapetalae</taxon>
        <taxon>asterids</taxon>
        <taxon>lamiids</taxon>
        <taxon>Lamiales</taxon>
        <taxon>Phrymaceae</taxon>
        <taxon>Erythranthe</taxon>
    </lineage>
</organism>
<gene>
    <name evidence="13" type="ORF">MIMGU_mgv1a000382mg</name>
</gene>
<keyword evidence="4 9" id="KW-0732">Signal</keyword>
<feature type="transmembrane region" description="Helical" evidence="8">
    <location>
        <begin position="864"/>
        <end position="883"/>
    </location>
</feature>
<feature type="compositionally biased region" description="Basic and acidic residues" evidence="7">
    <location>
        <begin position="938"/>
        <end position="949"/>
    </location>
</feature>
<dbReference type="EMBL" id="KI630214">
    <property type="protein sequence ID" value="EYU44379.1"/>
    <property type="molecule type" value="Genomic_DNA"/>
</dbReference>
<feature type="region of interest" description="Disordered" evidence="7">
    <location>
        <begin position="929"/>
        <end position="1048"/>
    </location>
</feature>
<dbReference type="InterPro" id="IPR022113">
    <property type="entry name" value="TMEM131L_N"/>
</dbReference>
<sequence length="1199" mass="131662">MDLCLVVVLLSAISILVTCKQCSVKEVQNQLAFQVSRSYRSNLENSSDISNDIVGSESVARHSVGQHSLENVCPPSNSFCFPSTLSGLVDTEISAESEAPDSYGVHSSELKHNLSWAAQHSGKIISCSLYLQDGFTDQRSDVSSCVSPSFDRRTSKLVENIETVKVGFSDGFSTPPVEIKPSLLDWGHKNMYNPSVAFLSVKNVDVDSVLSVYDPYSSNSQFYPCNFSEISLAPGQAASLCFVFFPTQLGLSSAQLVKGFAVESPYLIKPLSGLDISSNGRWRKNLSLFNPFDEALYVEEITAWISTSSGNTSRSSKSICHTHTIEDTSNYNMLSAKDWFVVERAEAGRPQISLRPKKNWEIGPKKTETVVELDISDQYEGKVAAAFCMRLLRSLTSDIDTVMVPLEAELHPNSAPDTGQVSLSIEALVPCSTSGSINVALFVRNDGPYLLSVIKVAQIGEHIETFRIKSVEGLVLFPGTVTQVASFDYAHLETREVSVNCKIIVVMNDTSNPMEIPCVDVISVCSGHRFDSSVGYTKRANNVDYVNGRQRFFSSSVPPLSEIKAVDTGEADESILRNWKSQATVSSMSVLDKNELLFPIVLVGNYCSQWINVKNPSQEPVVMQLILNPGQVIDKCSEPEKLLQPLTSSVMVVNKSFAPTRYGFSIGKNAVTEAFIHPYGSAILGPILFQPSNRCEWRSSVLIRNNISGVEWLSLRGFGGSLSLALHEGYDPVQSLEFNLNLSNRLNFSSPRKTQSCSQPLKKEVYAKNTGDLPLEVLRIEVSGVRCGLDGFIVRNCTGFSLQPGESARLYISYQTDFSAETVQRDLELTLASGVLVIPMKASIPMCLLHSCKKIMFWMRVKKATVGLFFAASLLCLVVFFVLPHVAAFAHDQELKNRENPVSPLIHLLNSLHTRFNWKKIGPQMKGFVKSSADVDPSSEHEKQTKSLLDKQPQTRLASVENLDTQEKLESQNLKVKVGKEKGKRQRKKKNSGAPALLFEVSSSQSGNSTPSSPLSPVTSPPPKRPWPLSPVEAKSPFSQKTDKSKCSPKVNILDNEVRSNCAPEKPSLTKKVAGKAVLLPSATFPSAVRAVPAWKCNSPFLAPKSTIAPHARAPGKKVQSPKTGGTEEKMAVVEQKYTYDIWGDHLFGLPLASQSKEVPSKPLSCIENDYESFFVRGPQTLMKNSLLLPPVSDVESNE</sequence>
<dbReference type="Proteomes" id="UP000030748">
    <property type="component" value="Unassembled WGS sequence"/>
</dbReference>
<dbReference type="eggNOG" id="KOG3620">
    <property type="taxonomic scope" value="Eukaryota"/>
</dbReference>
<dbReference type="PANTHER" id="PTHR22050:SF0">
    <property type="entry name" value="TRANSMEMBRANE PROTEIN 131 HOMOLOG"/>
    <property type="match status" value="1"/>
</dbReference>
<feature type="transmembrane region" description="Helical" evidence="8">
    <location>
        <begin position="829"/>
        <end position="852"/>
    </location>
</feature>
<dbReference type="Pfam" id="PF12371">
    <property type="entry name" value="TMEM131_like_N"/>
    <property type="match status" value="1"/>
</dbReference>
<evidence type="ECO:0000256" key="1">
    <source>
        <dbReference type="ARBA" id="ARBA00004479"/>
    </source>
</evidence>
<protein>
    <submittedName>
        <fullName evidence="13">Uncharacterized protein</fullName>
    </submittedName>
</protein>
<evidence type="ECO:0000259" key="10">
    <source>
        <dbReference type="Pfam" id="PF12371"/>
    </source>
</evidence>
<evidence type="ECO:0000256" key="2">
    <source>
        <dbReference type="ARBA" id="ARBA00006682"/>
    </source>
</evidence>
<dbReference type="Pfam" id="PF24501">
    <property type="entry name" value="Ig_TMEM131L_5"/>
    <property type="match status" value="1"/>
</dbReference>
<evidence type="ECO:0000256" key="6">
    <source>
        <dbReference type="ARBA" id="ARBA00023136"/>
    </source>
</evidence>
<feature type="domain" description="Transmembrane protein 131-like N-terminal" evidence="10">
    <location>
        <begin position="177"/>
        <end position="256"/>
    </location>
</feature>
<dbReference type="GO" id="GO:0016020">
    <property type="term" value="C:membrane"/>
    <property type="evidence" value="ECO:0000318"/>
    <property type="project" value="GO_Central"/>
</dbReference>
<dbReference type="InterPro" id="IPR055437">
    <property type="entry name" value="TMEM131L_Ig_5"/>
</dbReference>
<keyword evidence="5 8" id="KW-1133">Transmembrane helix</keyword>
<dbReference type="AlphaFoldDB" id="A0A022RWF6"/>
<evidence type="ECO:0000256" key="4">
    <source>
        <dbReference type="ARBA" id="ARBA00022729"/>
    </source>
</evidence>
<evidence type="ECO:0000256" key="7">
    <source>
        <dbReference type="SAM" id="MobiDB-lite"/>
    </source>
</evidence>
<evidence type="ECO:0000256" key="8">
    <source>
        <dbReference type="SAM" id="Phobius"/>
    </source>
</evidence>
<dbReference type="STRING" id="4155.A0A022RWF6"/>
<dbReference type="InterPro" id="IPR056001">
    <property type="entry name" value="DUF7579"/>
</dbReference>
<feature type="chain" id="PRO_5001505367" evidence="9">
    <location>
        <begin position="20"/>
        <end position="1199"/>
    </location>
</feature>
<feature type="signal peptide" evidence="9">
    <location>
        <begin position="1"/>
        <end position="19"/>
    </location>
</feature>
<evidence type="ECO:0000313" key="13">
    <source>
        <dbReference type="EMBL" id="EYU44379.1"/>
    </source>
</evidence>
<feature type="domain" description="DUF7579" evidence="11">
    <location>
        <begin position="420"/>
        <end position="529"/>
    </location>
</feature>
<evidence type="ECO:0000259" key="12">
    <source>
        <dbReference type="Pfam" id="PF24501"/>
    </source>
</evidence>
<feature type="domain" description="TMEM131L fifth Ig-like" evidence="12">
    <location>
        <begin position="769"/>
        <end position="833"/>
    </location>
</feature>
<keyword evidence="14" id="KW-1185">Reference proteome</keyword>
<keyword evidence="3 8" id="KW-0812">Transmembrane</keyword>
<feature type="compositionally biased region" description="Pro residues" evidence="7">
    <location>
        <begin position="1019"/>
        <end position="1029"/>
    </location>
</feature>
<evidence type="ECO:0000256" key="3">
    <source>
        <dbReference type="ARBA" id="ARBA00022692"/>
    </source>
</evidence>
<evidence type="ECO:0000256" key="9">
    <source>
        <dbReference type="SAM" id="SignalP"/>
    </source>
</evidence>
<evidence type="ECO:0000313" key="14">
    <source>
        <dbReference type="Proteomes" id="UP000030748"/>
    </source>
</evidence>
<dbReference type="Pfam" id="PF24474">
    <property type="entry name" value="DUF7579"/>
    <property type="match status" value="1"/>
</dbReference>
<reference evidence="13 14" key="1">
    <citation type="journal article" date="2013" name="Proc. Natl. Acad. Sci. U.S.A.">
        <title>Fine-scale variation in meiotic recombination in Mimulus inferred from population shotgun sequencing.</title>
        <authorList>
            <person name="Hellsten U."/>
            <person name="Wright K.M."/>
            <person name="Jenkins J."/>
            <person name="Shu S."/>
            <person name="Yuan Y."/>
            <person name="Wessler S.R."/>
            <person name="Schmutz J."/>
            <person name="Willis J.H."/>
            <person name="Rokhsar D.S."/>
        </authorList>
    </citation>
    <scope>NUCLEOTIDE SEQUENCE [LARGE SCALE GENOMIC DNA]</scope>
    <source>
        <strain evidence="14">cv. DUN x IM62</strain>
    </source>
</reference>
<evidence type="ECO:0000259" key="11">
    <source>
        <dbReference type="Pfam" id="PF24474"/>
    </source>
</evidence>
<accession>A0A022RWF6</accession>
<proteinExistence type="inferred from homology"/>
<dbReference type="InterPro" id="IPR039877">
    <property type="entry name" value="TMEM131-like"/>
</dbReference>
<dbReference type="PANTHER" id="PTHR22050">
    <property type="entry name" value="RW1 PROTEIN HOMOLOG"/>
    <property type="match status" value="1"/>
</dbReference>
<comment type="subcellular location">
    <subcellularLocation>
        <location evidence="1">Membrane</location>
        <topology evidence="1">Single-pass type I membrane protein</topology>
    </subcellularLocation>
</comment>
<evidence type="ECO:0000256" key="5">
    <source>
        <dbReference type="ARBA" id="ARBA00022989"/>
    </source>
</evidence>
<comment type="similarity">
    <text evidence="2">Belongs to the TMEM131 family.</text>
</comment>